<dbReference type="EMBL" id="JAHIBW010000025">
    <property type="protein sequence ID" value="KAG7298004.1"/>
    <property type="molecule type" value="Genomic_DNA"/>
</dbReference>
<dbReference type="Proteomes" id="UP000823941">
    <property type="component" value="Chromosome 25"/>
</dbReference>
<keyword evidence="2" id="KW-1185">Reference proteome</keyword>
<gene>
    <name evidence="1" type="ORF">JYU34_018764</name>
</gene>
<evidence type="ECO:0000313" key="1">
    <source>
        <dbReference type="EMBL" id="KAG7298004.1"/>
    </source>
</evidence>
<accession>A0ABQ7PYF1</accession>
<comment type="caution">
    <text evidence="1">The sequence shown here is derived from an EMBL/GenBank/DDBJ whole genome shotgun (WGS) entry which is preliminary data.</text>
</comment>
<reference evidence="1 2" key="1">
    <citation type="submission" date="2021-06" db="EMBL/GenBank/DDBJ databases">
        <title>A haploid diamondback moth (Plutella xylostella L.) genome assembly resolves 31 chromosomes and identifies a diamide resistance mutation.</title>
        <authorList>
            <person name="Ward C.M."/>
            <person name="Perry K.D."/>
            <person name="Baker G."/>
            <person name="Powis K."/>
            <person name="Heckel D.G."/>
            <person name="Baxter S.W."/>
        </authorList>
    </citation>
    <scope>NUCLEOTIDE SEQUENCE [LARGE SCALE GENOMIC DNA]</scope>
    <source>
        <strain evidence="1 2">LV</strain>
        <tissue evidence="1">Single pupa</tissue>
    </source>
</reference>
<protein>
    <submittedName>
        <fullName evidence="1">Uncharacterized protein</fullName>
    </submittedName>
</protein>
<sequence>MINLDSTDSVVDYRNYAICRRSRVAASSHPVTIRLQPRLSPSVRACCLPQPSCKPPSCCPVSACATVAASHNLSLTTAAPHSASGRGLLPCHSPTQRPIKLLPRLSYHVTAGRCLATASPGTGLLPRARYAAALPQLAPRQGLLPQPCSHDCCRTAPNKPNYGLTSRSHRIVPHHGKTEHSLISVIMI</sequence>
<organism evidence="1 2">
    <name type="scientific">Plutella xylostella</name>
    <name type="common">Diamondback moth</name>
    <name type="synonym">Plutella maculipennis</name>
    <dbReference type="NCBI Taxonomy" id="51655"/>
    <lineage>
        <taxon>Eukaryota</taxon>
        <taxon>Metazoa</taxon>
        <taxon>Ecdysozoa</taxon>
        <taxon>Arthropoda</taxon>
        <taxon>Hexapoda</taxon>
        <taxon>Insecta</taxon>
        <taxon>Pterygota</taxon>
        <taxon>Neoptera</taxon>
        <taxon>Endopterygota</taxon>
        <taxon>Lepidoptera</taxon>
        <taxon>Glossata</taxon>
        <taxon>Ditrysia</taxon>
        <taxon>Yponomeutoidea</taxon>
        <taxon>Plutellidae</taxon>
        <taxon>Plutella</taxon>
    </lineage>
</organism>
<proteinExistence type="predicted"/>
<name>A0ABQ7PYF1_PLUXY</name>
<evidence type="ECO:0000313" key="2">
    <source>
        <dbReference type="Proteomes" id="UP000823941"/>
    </source>
</evidence>